<gene>
    <name evidence="2" type="ORF">GCM10011342_14300</name>
</gene>
<name>A0A8J2Y512_9PROT</name>
<evidence type="ECO:0000256" key="1">
    <source>
        <dbReference type="SAM" id="Phobius"/>
    </source>
</evidence>
<organism evidence="2 3">
    <name type="scientific">Aquisalinus flavus</name>
    <dbReference type="NCBI Taxonomy" id="1526572"/>
    <lineage>
        <taxon>Bacteria</taxon>
        <taxon>Pseudomonadati</taxon>
        <taxon>Pseudomonadota</taxon>
        <taxon>Alphaproteobacteria</taxon>
        <taxon>Parvularculales</taxon>
        <taxon>Parvularculaceae</taxon>
        <taxon>Aquisalinus</taxon>
    </lineage>
</organism>
<dbReference type="AlphaFoldDB" id="A0A8J2Y512"/>
<keyword evidence="1" id="KW-1133">Transmembrane helix</keyword>
<dbReference type="Pfam" id="PF20556">
    <property type="entry name" value="DUF6768"/>
    <property type="match status" value="1"/>
</dbReference>
<protein>
    <recommendedName>
        <fullName evidence="4">Transmembrane protein</fullName>
    </recommendedName>
</protein>
<evidence type="ECO:0000313" key="3">
    <source>
        <dbReference type="Proteomes" id="UP000613582"/>
    </source>
</evidence>
<reference evidence="2" key="2">
    <citation type="submission" date="2020-09" db="EMBL/GenBank/DDBJ databases">
        <authorList>
            <person name="Sun Q."/>
            <person name="Zhou Y."/>
        </authorList>
    </citation>
    <scope>NUCLEOTIDE SEQUENCE</scope>
    <source>
        <strain evidence="2">CGMCC 1.12921</strain>
    </source>
</reference>
<dbReference type="RefSeq" id="WP_188159079.1">
    <property type="nucleotide sequence ID" value="NZ_BMGH01000001.1"/>
</dbReference>
<feature type="transmembrane region" description="Helical" evidence="1">
    <location>
        <begin position="79"/>
        <end position="96"/>
    </location>
</feature>
<accession>A0A8J2Y512</accession>
<keyword evidence="3" id="KW-1185">Reference proteome</keyword>
<sequence length="127" mass="14580">MPDFDDRLREGLGGPLSADDRAFLDKLDSEKGMFESLGFSFQGKLKVWAMLATALTFVMSGLGLWAVWQMFEADTTRGLILWAAAGWAAWTMQIGLKQWLWDRIRMLNILRELKKIELRLARLEDRG</sequence>
<evidence type="ECO:0008006" key="4">
    <source>
        <dbReference type="Google" id="ProtNLM"/>
    </source>
</evidence>
<evidence type="ECO:0000313" key="2">
    <source>
        <dbReference type="EMBL" id="GGD06588.1"/>
    </source>
</evidence>
<keyword evidence="1" id="KW-0812">Transmembrane</keyword>
<feature type="transmembrane region" description="Helical" evidence="1">
    <location>
        <begin position="47"/>
        <end position="67"/>
    </location>
</feature>
<proteinExistence type="predicted"/>
<dbReference type="InterPro" id="IPR046659">
    <property type="entry name" value="DUF6768"/>
</dbReference>
<keyword evidence="1" id="KW-0472">Membrane</keyword>
<comment type="caution">
    <text evidence="2">The sequence shown here is derived from an EMBL/GenBank/DDBJ whole genome shotgun (WGS) entry which is preliminary data.</text>
</comment>
<dbReference type="Proteomes" id="UP000613582">
    <property type="component" value="Unassembled WGS sequence"/>
</dbReference>
<dbReference type="EMBL" id="BMGH01000001">
    <property type="protein sequence ID" value="GGD06588.1"/>
    <property type="molecule type" value="Genomic_DNA"/>
</dbReference>
<reference evidence="2" key="1">
    <citation type="journal article" date="2014" name="Int. J. Syst. Evol. Microbiol.">
        <title>Complete genome sequence of Corynebacterium casei LMG S-19264T (=DSM 44701T), isolated from a smear-ripened cheese.</title>
        <authorList>
            <consortium name="US DOE Joint Genome Institute (JGI-PGF)"/>
            <person name="Walter F."/>
            <person name="Albersmeier A."/>
            <person name="Kalinowski J."/>
            <person name="Ruckert C."/>
        </authorList>
    </citation>
    <scope>NUCLEOTIDE SEQUENCE</scope>
    <source>
        <strain evidence="2">CGMCC 1.12921</strain>
    </source>
</reference>